<dbReference type="SMART" id="SM00347">
    <property type="entry name" value="HTH_MARR"/>
    <property type="match status" value="1"/>
</dbReference>
<evidence type="ECO:0000256" key="1">
    <source>
        <dbReference type="ARBA" id="ARBA00023015"/>
    </source>
</evidence>
<evidence type="ECO:0000259" key="4">
    <source>
        <dbReference type="PROSITE" id="PS50995"/>
    </source>
</evidence>
<dbReference type="Pfam" id="PF01047">
    <property type="entry name" value="MarR"/>
    <property type="match status" value="1"/>
</dbReference>
<dbReference type="RefSeq" id="WP_138399080.1">
    <property type="nucleotide sequence ID" value="NZ_JBAFVI010000023.1"/>
</dbReference>
<dbReference type="SUPFAM" id="SSF46785">
    <property type="entry name" value="Winged helix' DNA-binding domain"/>
    <property type="match status" value="1"/>
</dbReference>
<evidence type="ECO:0000256" key="2">
    <source>
        <dbReference type="ARBA" id="ARBA00023125"/>
    </source>
</evidence>
<sequence length="168" mass="18006">MPPRHATPQGPDQSPLFDLPGHLIRRLQQIAVSIFIGRCEAAGYDLTPVQFAALTMIRNHGGLAQTTLAGLIAYDAATLGGVVERLVQKGLVRRETSSQDRRAKSLHVTAEGEALLEAVAPIVADVQKAILAGLTPTEQRTFMHLLRKATDAGNALSRVPLRKSGDSL</sequence>
<dbReference type="InterPro" id="IPR039422">
    <property type="entry name" value="MarR/SlyA-like"/>
</dbReference>
<dbReference type="GO" id="GO:0003677">
    <property type="term" value="F:DNA binding"/>
    <property type="evidence" value="ECO:0007669"/>
    <property type="project" value="UniProtKB-KW"/>
</dbReference>
<dbReference type="InterPro" id="IPR000835">
    <property type="entry name" value="HTH_MarR-typ"/>
</dbReference>
<keyword evidence="2" id="KW-0238">DNA-binding</keyword>
<name>A0A6C1KK84_XANAU</name>
<evidence type="ECO:0000256" key="3">
    <source>
        <dbReference type="ARBA" id="ARBA00023163"/>
    </source>
</evidence>
<gene>
    <name evidence="5" type="ORF">FBQ73_08365</name>
</gene>
<dbReference type="InterPro" id="IPR036388">
    <property type="entry name" value="WH-like_DNA-bd_sf"/>
</dbReference>
<dbReference type="Gene3D" id="1.10.10.10">
    <property type="entry name" value="Winged helix-like DNA-binding domain superfamily/Winged helix DNA-binding domain"/>
    <property type="match status" value="1"/>
</dbReference>
<dbReference type="Proteomes" id="UP000305131">
    <property type="component" value="Unassembled WGS sequence"/>
</dbReference>
<feature type="domain" description="HTH marR-type" evidence="4">
    <location>
        <begin position="13"/>
        <end position="151"/>
    </location>
</feature>
<proteinExistence type="predicted"/>
<evidence type="ECO:0000313" key="6">
    <source>
        <dbReference type="Proteomes" id="UP000305131"/>
    </source>
</evidence>
<dbReference type="PRINTS" id="PR00598">
    <property type="entry name" value="HTHMARR"/>
</dbReference>
<accession>A0A6C1KK84</accession>
<dbReference type="PANTHER" id="PTHR33164:SF95">
    <property type="entry name" value="TRANSCRIPTIONAL REGULATOR"/>
    <property type="match status" value="1"/>
</dbReference>
<dbReference type="GO" id="GO:0003700">
    <property type="term" value="F:DNA-binding transcription factor activity"/>
    <property type="evidence" value="ECO:0007669"/>
    <property type="project" value="InterPro"/>
</dbReference>
<dbReference type="PANTHER" id="PTHR33164">
    <property type="entry name" value="TRANSCRIPTIONAL REGULATOR, MARR FAMILY"/>
    <property type="match status" value="1"/>
</dbReference>
<dbReference type="GO" id="GO:0006950">
    <property type="term" value="P:response to stress"/>
    <property type="evidence" value="ECO:0007669"/>
    <property type="project" value="TreeGrafter"/>
</dbReference>
<dbReference type="AlphaFoldDB" id="A0A6C1KK84"/>
<dbReference type="EMBL" id="VAUP01000016">
    <property type="protein sequence ID" value="TLX43444.1"/>
    <property type="molecule type" value="Genomic_DNA"/>
</dbReference>
<dbReference type="OrthoDB" id="7349109at2"/>
<dbReference type="PROSITE" id="PS50995">
    <property type="entry name" value="HTH_MARR_2"/>
    <property type="match status" value="1"/>
</dbReference>
<reference evidence="5 6" key="1">
    <citation type="submission" date="2019-05" db="EMBL/GenBank/DDBJ databases">
        <authorList>
            <person name="Zhou X."/>
        </authorList>
    </citation>
    <scope>NUCLEOTIDE SEQUENCE [LARGE SCALE GENOMIC DNA]</scope>
    <source>
        <strain evidence="5 6">DSM 432</strain>
    </source>
</reference>
<protein>
    <submittedName>
        <fullName evidence="5">MarR family transcriptional regulator</fullName>
    </submittedName>
</protein>
<dbReference type="InterPro" id="IPR036390">
    <property type="entry name" value="WH_DNA-bd_sf"/>
</dbReference>
<dbReference type="PROSITE" id="PS01117">
    <property type="entry name" value="HTH_MARR_1"/>
    <property type="match status" value="1"/>
</dbReference>
<evidence type="ECO:0000313" key="5">
    <source>
        <dbReference type="EMBL" id="TLX43444.1"/>
    </source>
</evidence>
<comment type="caution">
    <text evidence="5">The sequence shown here is derived from an EMBL/GenBank/DDBJ whole genome shotgun (WGS) entry which is preliminary data.</text>
</comment>
<organism evidence="5 6">
    <name type="scientific">Xanthobacter autotrophicus</name>
    <dbReference type="NCBI Taxonomy" id="280"/>
    <lineage>
        <taxon>Bacteria</taxon>
        <taxon>Pseudomonadati</taxon>
        <taxon>Pseudomonadota</taxon>
        <taxon>Alphaproteobacteria</taxon>
        <taxon>Hyphomicrobiales</taxon>
        <taxon>Xanthobacteraceae</taxon>
        <taxon>Xanthobacter</taxon>
    </lineage>
</organism>
<dbReference type="GeneID" id="95773463"/>
<keyword evidence="1" id="KW-0805">Transcription regulation</keyword>
<keyword evidence="3" id="KW-0804">Transcription</keyword>
<dbReference type="InterPro" id="IPR023187">
    <property type="entry name" value="Tscrpt_reg_MarR-type_CS"/>
</dbReference>